<feature type="compositionally biased region" description="Gly residues" evidence="1">
    <location>
        <begin position="224"/>
        <end position="237"/>
    </location>
</feature>
<keyword evidence="4" id="KW-1185">Reference proteome</keyword>
<evidence type="ECO:0000256" key="1">
    <source>
        <dbReference type="SAM" id="MobiDB-lite"/>
    </source>
</evidence>
<proteinExistence type="predicted"/>
<sequence length="237" mass="25724">MGNITSWETWALLTTRGGRASTPREILMVGQMRCGSRLPRLAAGLLASALALGLATAGFVGCPSRAPPRRAAVSPVARRAAAAAGDKASMEDMYADPDRLMRDDQMGMDEDFDEQYLEEPPEELLDEWEKDETANAILKQFQDEELEGKDLMKFRDVYKLLAVMGLDYTEFTMMFTESDPDFDDDGFDEDPDYDFVGQDETFDQRGGGGGANPPAGGRYAEQVGGPGGGGRGGGRGR</sequence>
<gene>
    <name evidence="3" type="ORF">PCOR1329_LOCUS58751</name>
</gene>
<feature type="transmembrane region" description="Helical" evidence="2">
    <location>
        <begin position="41"/>
        <end position="60"/>
    </location>
</feature>
<feature type="region of interest" description="Disordered" evidence="1">
    <location>
        <begin position="188"/>
        <end position="237"/>
    </location>
</feature>
<keyword evidence="2" id="KW-1133">Transmembrane helix</keyword>
<dbReference type="Proteomes" id="UP001189429">
    <property type="component" value="Unassembled WGS sequence"/>
</dbReference>
<dbReference type="EMBL" id="CAUYUJ010017295">
    <property type="protein sequence ID" value="CAK0873566.1"/>
    <property type="molecule type" value="Genomic_DNA"/>
</dbReference>
<comment type="caution">
    <text evidence="3">The sequence shown here is derived from an EMBL/GenBank/DDBJ whole genome shotgun (WGS) entry which is preliminary data.</text>
</comment>
<reference evidence="3" key="1">
    <citation type="submission" date="2023-10" db="EMBL/GenBank/DDBJ databases">
        <authorList>
            <person name="Chen Y."/>
            <person name="Shah S."/>
            <person name="Dougan E. K."/>
            <person name="Thang M."/>
            <person name="Chan C."/>
        </authorList>
    </citation>
    <scope>NUCLEOTIDE SEQUENCE [LARGE SCALE GENOMIC DNA]</scope>
</reference>
<organism evidence="3 4">
    <name type="scientific">Prorocentrum cordatum</name>
    <dbReference type="NCBI Taxonomy" id="2364126"/>
    <lineage>
        <taxon>Eukaryota</taxon>
        <taxon>Sar</taxon>
        <taxon>Alveolata</taxon>
        <taxon>Dinophyceae</taxon>
        <taxon>Prorocentrales</taxon>
        <taxon>Prorocentraceae</taxon>
        <taxon>Prorocentrum</taxon>
    </lineage>
</organism>
<evidence type="ECO:0000313" key="3">
    <source>
        <dbReference type="EMBL" id="CAK0873566.1"/>
    </source>
</evidence>
<evidence type="ECO:0000313" key="4">
    <source>
        <dbReference type="Proteomes" id="UP001189429"/>
    </source>
</evidence>
<keyword evidence="2" id="KW-0812">Transmembrane</keyword>
<keyword evidence="2" id="KW-0472">Membrane</keyword>
<evidence type="ECO:0000256" key="2">
    <source>
        <dbReference type="SAM" id="Phobius"/>
    </source>
</evidence>
<name>A0ABN9VJX0_9DINO</name>
<accession>A0ABN9VJX0</accession>
<protein>
    <submittedName>
        <fullName evidence="3">Uncharacterized protein</fullName>
    </submittedName>
</protein>